<feature type="region of interest" description="Disordered" evidence="1">
    <location>
        <begin position="676"/>
        <end position="715"/>
    </location>
</feature>
<feature type="compositionally biased region" description="Acidic residues" evidence="1">
    <location>
        <begin position="701"/>
        <end position="713"/>
    </location>
</feature>
<dbReference type="AlphaFoldDB" id="A0AAD7KBF1"/>
<gene>
    <name evidence="2" type="ORF">DFH07DRAFT_728270</name>
</gene>
<dbReference type="Proteomes" id="UP001215280">
    <property type="component" value="Unassembled WGS sequence"/>
</dbReference>
<evidence type="ECO:0000256" key="1">
    <source>
        <dbReference type="SAM" id="MobiDB-lite"/>
    </source>
</evidence>
<name>A0AAD7KBF1_9AGAR</name>
<protein>
    <recommendedName>
        <fullName evidence="4">C2H2-type domain-containing protein</fullName>
    </recommendedName>
</protein>
<organism evidence="2 3">
    <name type="scientific">Mycena maculata</name>
    <dbReference type="NCBI Taxonomy" id="230809"/>
    <lineage>
        <taxon>Eukaryota</taxon>
        <taxon>Fungi</taxon>
        <taxon>Dikarya</taxon>
        <taxon>Basidiomycota</taxon>
        <taxon>Agaricomycotina</taxon>
        <taxon>Agaricomycetes</taxon>
        <taxon>Agaricomycetidae</taxon>
        <taxon>Agaricales</taxon>
        <taxon>Marasmiineae</taxon>
        <taxon>Mycenaceae</taxon>
        <taxon>Mycena</taxon>
    </lineage>
</organism>
<evidence type="ECO:0000313" key="3">
    <source>
        <dbReference type="Proteomes" id="UP001215280"/>
    </source>
</evidence>
<proteinExistence type="predicted"/>
<accession>A0AAD7KBF1</accession>
<comment type="caution">
    <text evidence="2">The sequence shown here is derived from an EMBL/GenBank/DDBJ whole genome shotgun (WGS) entry which is preliminary data.</text>
</comment>
<feature type="compositionally biased region" description="Acidic residues" evidence="1">
    <location>
        <begin position="677"/>
        <end position="693"/>
    </location>
</feature>
<dbReference type="InterPro" id="IPR041078">
    <property type="entry name" value="Plavaka"/>
</dbReference>
<keyword evidence="3" id="KW-1185">Reference proteome</keyword>
<evidence type="ECO:0000313" key="2">
    <source>
        <dbReference type="EMBL" id="KAJ7782230.1"/>
    </source>
</evidence>
<evidence type="ECO:0008006" key="4">
    <source>
        <dbReference type="Google" id="ProtNLM"/>
    </source>
</evidence>
<feature type="compositionally biased region" description="Basic and acidic residues" evidence="1">
    <location>
        <begin position="96"/>
        <end position="105"/>
    </location>
</feature>
<sequence>MDSTCKYCRTELSTIQGLRSHMAQSKRCREKQLEEYAADSGSESESDHDTGGLDNNHSLVGDENMSLDGDYAGNNQVGQSGDEEDDEGASAAVDPPRADSADLAHHSASAANERTKETRKRTRASVEEVEDESERWYQPCPEEWKAGDILDQCRTQFEKLRDEQKKKGHAPWEPFESEDEWELACWLMTSGLSNKKTDEYLKLKTVREGINPSFHNSRAFLKRIDALEDGPKWTCYPFELTGDELDADGNPKKEVVEMWCRDPVECVRELVGNAAFTKQAYKPYRIWRRFADGKYSNREFNEMWTADWWWEIQKLLPKGATLVPIILASDKTQLTRFSGDQQAWPVMLQSLKEAGRDGVRMDCADSFVRKMYLILAAYIADYPEQCLVCCCGENSCPGCTCSPECRGDTTHAPWRCHAETLAILTEQASGNYPTEFVEQNLRPINPFWAELPHCEIFRCMTPDLLHELHNGVFGDHIVKWATSVISGGAAEVDLRFRAMSPHPCLRHFKKGISLTTQWTGTERKNMEKVFLGILANATDPAVQLAVRGVLDFIYYAHFETHTDESLALLDAAWVAFHENKDIFVDLDVRTHFNISKIHKLKHYVESIRSRGTADGFNTEGTERLHIDLAKVGYNATNKKAYTRQMTVWLRRQESVHKFGSYLQWAVPGYVAPINTADSEEESEEEPEGDEDVEDRDRNADDLPENSDDEDEADQVPSLPSFTLAKKAAFPSLTVASIVADFHAPSFVHNLSRFLQSRSIVPRLIPANNSTFPVYKRLSVSLPHISQAFSSSTQDTIRAVKGSPLQMTAKGVKPAKEGQFDTVLVRVSPRRVNEGPTDGIGVARVRVIFRIPDDFGPYPDPVAYVDWYKPLQAPITGLGMHQVSLSSQNHHQRSSIIPLSDIMRSCHLIPVFGKSVDRGWTSETVLDRCKSFYLNPYLRHHDFYLFRCLVAIHASRKEAEERRVRMRTLGRAGRY</sequence>
<feature type="region of interest" description="Disordered" evidence="1">
    <location>
        <begin position="20"/>
        <end position="127"/>
    </location>
</feature>
<reference evidence="2" key="1">
    <citation type="submission" date="2023-03" db="EMBL/GenBank/DDBJ databases">
        <title>Massive genome expansion in bonnet fungi (Mycena s.s.) driven by repeated elements and novel gene families across ecological guilds.</title>
        <authorList>
            <consortium name="Lawrence Berkeley National Laboratory"/>
            <person name="Harder C.B."/>
            <person name="Miyauchi S."/>
            <person name="Viragh M."/>
            <person name="Kuo A."/>
            <person name="Thoen E."/>
            <person name="Andreopoulos B."/>
            <person name="Lu D."/>
            <person name="Skrede I."/>
            <person name="Drula E."/>
            <person name="Henrissat B."/>
            <person name="Morin E."/>
            <person name="Kohler A."/>
            <person name="Barry K."/>
            <person name="LaButti K."/>
            <person name="Morin E."/>
            <person name="Salamov A."/>
            <person name="Lipzen A."/>
            <person name="Mereny Z."/>
            <person name="Hegedus B."/>
            <person name="Baldrian P."/>
            <person name="Stursova M."/>
            <person name="Weitz H."/>
            <person name="Taylor A."/>
            <person name="Grigoriev I.V."/>
            <person name="Nagy L.G."/>
            <person name="Martin F."/>
            <person name="Kauserud H."/>
        </authorList>
    </citation>
    <scope>NUCLEOTIDE SEQUENCE</scope>
    <source>
        <strain evidence="2">CBHHK188m</strain>
    </source>
</reference>
<dbReference type="Pfam" id="PF18759">
    <property type="entry name" value="Plavaka"/>
    <property type="match status" value="1"/>
</dbReference>
<dbReference type="EMBL" id="JARJLG010000003">
    <property type="protein sequence ID" value="KAJ7782230.1"/>
    <property type="molecule type" value="Genomic_DNA"/>
</dbReference>